<dbReference type="EMBL" id="AVOT02000333">
    <property type="protein sequence ID" value="MBW0462348.1"/>
    <property type="molecule type" value="Genomic_DNA"/>
</dbReference>
<organism evidence="2 3">
    <name type="scientific">Austropuccinia psidii MF-1</name>
    <dbReference type="NCBI Taxonomy" id="1389203"/>
    <lineage>
        <taxon>Eukaryota</taxon>
        <taxon>Fungi</taxon>
        <taxon>Dikarya</taxon>
        <taxon>Basidiomycota</taxon>
        <taxon>Pucciniomycotina</taxon>
        <taxon>Pucciniomycetes</taxon>
        <taxon>Pucciniales</taxon>
        <taxon>Sphaerophragmiaceae</taxon>
        <taxon>Austropuccinia</taxon>
    </lineage>
</organism>
<gene>
    <name evidence="2" type="ORF">O181_002063</name>
</gene>
<comment type="caution">
    <text evidence="2">The sequence shown here is derived from an EMBL/GenBank/DDBJ whole genome shotgun (WGS) entry which is preliminary data.</text>
</comment>
<proteinExistence type="predicted"/>
<sequence length="129" mass="14736">MLSRPREWPLNTQRLNASNYQGDKQDKLSDTSLKAGREATNAEDFTRIGQRITPTKDILAKQKVTVQYCTGIGFVWRTPQATSNDPECKRAAVHSTASVQCTVQCRIFLQQEWPFARMRIAQSRRLFSS</sequence>
<accession>A0A9Q3BBQ8</accession>
<reference evidence="2" key="1">
    <citation type="submission" date="2021-03" db="EMBL/GenBank/DDBJ databases">
        <title>Draft genome sequence of rust myrtle Austropuccinia psidii MF-1, a brazilian biotype.</title>
        <authorList>
            <person name="Quecine M.C."/>
            <person name="Pachon D.M.R."/>
            <person name="Bonatelli M.L."/>
            <person name="Correr F.H."/>
            <person name="Franceschini L.M."/>
            <person name="Leite T.F."/>
            <person name="Margarido G.R.A."/>
            <person name="Almeida C.A."/>
            <person name="Ferrarezi J.A."/>
            <person name="Labate C.A."/>
        </authorList>
    </citation>
    <scope>NUCLEOTIDE SEQUENCE</scope>
    <source>
        <strain evidence="2">MF-1</strain>
    </source>
</reference>
<evidence type="ECO:0000256" key="1">
    <source>
        <dbReference type="SAM" id="MobiDB-lite"/>
    </source>
</evidence>
<evidence type="ECO:0000313" key="2">
    <source>
        <dbReference type="EMBL" id="MBW0462348.1"/>
    </source>
</evidence>
<name>A0A9Q3BBQ8_9BASI</name>
<feature type="compositionally biased region" description="Polar residues" evidence="1">
    <location>
        <begin position="10"/>
        <end position="22"/>
    </location>
</feature>
<evidence type="ECO:0000313" key="3">
    <source>
        <dbReference type="Proteomes" id="UP000765509"/>
    </source>
</evidence>
<dbReference type="AlphaFoldDB" id="A0A9Q3BBQ8"/>
<protein>
    <submittedName>
        <fullName evidence="2">Uncharacterized protein</fullName>
    </submittedName>
</protein>
<dbReference type="Proteomes" id="UP000765509">
    <property type="component" value="Unassembled WGS sequence"/>
</dbReference>
<keyword evidence="3" id="KW-1185">Reference proteome</keyword>
<feature type="region of interest" description="Disordered" evidence="1">
    <location>
        <begin position="1"/>
        <end position="36"/>
    </location>
</feature>